<name>A0A1P8UFE4_9GAMM</name>
<dbReference type="AlphaFoldDB" id="A0A1P8UFE4"/>
<dbReference type="STRING" id="1765967.BW247_05185"/>
<accession>A0A1P8UFE4</accession>
<evidence type="ECO:0000259" key="1">
    <source>
        <dbReference type="SMART" id="SM01321"/>
    </source>
</evidence>
<dbReference type="OrthoDB" id="9798161at2"/>
<dbReference type="GO" id="GO:0004803">
    <property type="term" value="F:transposase activity"/>
    <property type="evidence" value="ECO:0007669"/>
    <property type="project" value="InterPro"/>
</dbReference>
<dbReference type="Pfam" id="PF01797">
    <property type="entry name" value="Y1_Tnp"/>
    <property type="match status" value="1"/>
</dbReference>
<dbReference type="SUPFAM" id="SSF143422">
    <property type="entry name" value="Transposase IS200-like"/>
    <property type="match status" value="1"/>
</dbReference>
<dbReference type="RefSeq" id="WP_076836217.1">
    <property type="nucleotide sequence ID" value="NZ_CP019434.1"/>
</dbReference>
<dbReference type="InterPro" id="IPR002686">
    <property type="entry name" value="Transposase_17"/>
</dbReference>
<sequence length="138" mass="16166">MTTQSLSTLHHCVYNLNYHLVLVTKYRRRCLTGPMLDRLEAICRNTAEKWECEVLEFNGEADHVHLLLALTPKVLPSAFVNNLKTVTSRLLRKEFAEHLKRYYWSKPVFWSRSYCILTVGGAPLSVLKQYIEQQERPE</sequence>
<evidence type="ECO:0000313" key="2">
    <source>
        <dbReference type="EMBL" id="APZ42563.1"/>
    </source>
</evidence>
<keyword evidence="3" id="KW-1185">Reference proteome</keyword>
<dbReference type="GO" id="GO:0003677">
    <property type="term" value="F:DNA binding"/>
    <property type="evidence" value="ECO:0007669"/>
    <property type="project" value="InterPro"/>
</dbReference>
<dbReference type="NCBIfam" id="NF033573">
    <property type="entry name" value="transpos_IS200"/>
    <property type="match status" value="1"/>
</dbReference>
<protein>
    <submittedName>
        <fullName evidence="2">IS200/IS605 family transposase</fullName>
    </submittedName>
</protein>
<evidence type="ECO:0000313" key="3">
    <source>
        <dbReference type="Proteomes" id="UP000243807"/>
    </source>
</evidence>
<dbReference type="Proteomes" id="UP000243807">
    <property type="component" value="Chromosome"/>
</dbReference>
<organism evidence="2 3">
    <name type="scientific">Acidihalobacter ferrooxydans</name>
    <dbReference type="NCBI Taxonomy" id="1765967"/>
    <lineage>
        <taxon>Bacteria</taxon>
        <taxon>Pseudomonadati</taxon>
        <taxon>Pseudomonadota</taxon>
        <taxon>Gammaproteobacteria</taxon>
        <taxon>Chromatiales</taxon>
        <taxon>Ectothiorhodospiraceae</taxon>
        <taxon>Acidihalobacter</taxon>
    </lineage>
</organism>
<dbReference type="InterPro" id="IPR036515">
    <property type="entry name" value="Transposase_17_sf"/>
</dbReference>
<dbReference type="PANTHER" id="PTHR33360:SF2">
    <property type="entry name" value="TRANSPOSASE FOR INSERTION SEQUENCE ELEMENT IS200"/>
    <property type="match status" value="1"/>
</dbReference>
<dbReference type="GO" id="GO:0006313">
    <property type="term" value="P:DNA transposition"/>
    <property type="evidence" value="ECO:0007669"/>
    <property type="project" value="InterPro"/>
</dbReference>
<reference evidence="2 3" key="1">
    <citation type="submission" date="2017-01" db="EMBL/GenBank/DDBJ databases">
        <title>Draft sequence of Acidihalobacter ferrooxidans strain DSM 14175 (strain V8).</title>
        <authorList>
            <person name="Khaleque H.N."/>
            <person name="Ramsay J.P."/>
            <person name="Murphy R.J.T."/>
            <person name="Kaksonen A.H."/>
            <person name="Boxall N.J."/>
            <person name="Watkin E.L.J."/>
        </authorList>
    </citation>
    <scope>NUCLEOTIDE SEQUENCE [LARGE SCALE GENOMIC DNA]</scope>
    <source>
        <strain evidence="2 3">V8</strain>
    </source>
</reference>
<dbReference type="KEGG" id="afy:BW247_05185"/>
<dbReference type="EMBL" id="CP019434">
    <property type="protein sequence ID" value="APZ42563.1"/>
    <property type="molecule type" value="Genomic_DNA"/>
</dbReference>
<feature type="domain" description="Transposase IS200-like" evidence="1">
    <location>
        <begin position="13"/>
        <end position="134"/>
    </location>
</feature>
<gene>
    <name evidence="2" type="ORF">BW247_05185</name>
</gene>
<dbReference type="Gene3D" id="3.30.70.1290">
    <property type="entry name" value="Transposase IS200-like"/>
    <property type="match status" value="1"/>
</dbReference>
<proteinExistence type="predicted"/>
<dbReference type="PANTHER" id="PTHR33360">
    <property type="entry name" value="TRANSPOSASE FOR INSERTION SEQUENCE ELEMENT IS200"/>
    <property type="match status" value="1"/>
</dbReference>
<dbReference type="SMART" id="SM01321">
    <property type="entry name" value="Y1_Tnp"/>
    <property type="match status" value="1"/>
</dbReference>